<name>A0ACC0XTX2_9ROSI</name>
<gene>
    <name evidence="1" type="ORF">Pint_08972</name>
</gene>
<evidence type="ECO:0000313" key="2">
    <source>
        <dbReference type="Proteomes" id="UP001163603"/>
    </source>
</evidence>
<accession>A0ACC0XTX2</accession>
<evidence type="ECO:0000313" key="1">
    <source>
        <dbReference type="EMBL" id="KAJ0024339.1"/>
    </source>
</evidence>
<comment type="caution">
    <text evidence="1">The sequence shown here is derived from an EMBL/GenBank/DDBJ whole genome shotgun (WGS) entry which is preliminary data.</text>
</comment>
<sequence length="121" mass="13270">MAKTRCVLAVVLLAVLFIQAVSVIASMDEVDQVASDLKDTIDSAKNAAVDSHDNLNQTFSDVQDKVNSTIESAKNNHDDVAQTASDIKSKVDSAVDSAKQTKEDTMSWYDWIQFKLGLFDE</sequence>
<protein>
    <submittedName>
        <fullName evidence="1">Uncharacterized protein</fullName>
    </submittedName>
</protein>
<organism evidence="1 2">
    <name type="scientific">Pistacia integerrima</name>
    <dbReference type="NCBI Taxonomy" id="434235"/>
    <lineage>
        <taxon>Eukaryota</taxon>
        <taxon>Viridiplantae</taxon>
        <taxon>Streptophyta</taxon>
        <taxon>Embryophyta</taxon>
        <taxon>Tracheophyta</taxon>
        <taxon>Spermatophyta</taxon>
        <taxon>Magnoliopsida</taxon>
        <taxon>eudicotyledons</taxon>
        <taxon>Gunneridae</taxon>
        <taxon>Pentapetalae</taxon>
        <taxon>rosids</taxon>
        <taxon>malvids</taxon>
        <taxon>Sapindales</taxon>
        <taxon>Anacardiaceae</taxon>
        <taxon>Pistacia</taxon>
    </lineage>
</organism>
<keyword evidence="2" id="KW-1185">Reference proteome</keyword>
<proteinExistence type="predicted"/>
<dbReference type="EMBL" id="CM047745">
    <property type="protein sequence ID" value="KAJ0024339.1"/>
    <property type="molecule type" value="Genomic_DNA"/>
</dbReference>
<dbReference type="Proteomes" id="UP001163603">
    <property type="component" value="Chromosome 10"/>
</dbReference>
<reference evidence="2" key="1">
    <citation type="journal article" date="2023" name="G3 (Bethesda)">
        <title>Genome assembly and association tests identify interacting loci associated with vigor, precocity, and sex in interspecific pistachio rootstocks.</title>
        <authorList>
            <person name="Palmer W."/>
            <person name="Jacygrad E."/>
            <person name="Sagayaradj S."/>
            <person name="Cavanaugh K."/>
            <person name="Han R."/>
            <person name="Bertier L."/>
            <person name="Beede B."/>
            <person name="Kafkas S."/>
            <person name="Golino D."/>
            <person name="Preece J."/>
            <person name="Michelmore R."/>
        </authorList>
    </citation>
    <scope>NUCLEOTIDE SEQUENCE [LARGE SCALE GENOMIC DNA]</scope>
</reference>